<dbReference type="VEuPathDB" id="CryptoDB:Cvel_6461"/>
<gene>
    <name evidence="2" type="ORF">Cvel_6461</name>
</gene>
<feature type="region of interest" description="Disordered" evidence="1">
    <location>
        <begin position="1"/>
        <end position="91"/>
    </location>
</feature>
<reference evidence="2" key="1">
    <citation type="submission" date="2014-11" db="EMBL/GenBank/DDBJ databases">
        <authorList>
            <person name="Otto D Thomas"/>
            <person name="Naeem Raeece"/>
        </authorList>
    </citation>
    <scope>NUCLEOTIDE SEQUENCE</scope>
</reference>
<dbReference type="EMBL" id="CDMZ01002386">
    <property type="protein sequence ID" value="CEM42137.1"/>
    <property type="molecule type" value="Genomic_DNA"/>
</dbReference>
<sequence length="160" mass="18793">MVGDAQEGATDDRKAGMHLTPSRGRQRHQTEQKKSFISEERMEPQLLTSADRETDEGLVPDDEDPEEGLFLELEEREEEEEEEHEAEGGGASCKDYYTCQECVDKRGSHLLFFSHACVWDRTKGVCKRRRWRHWGKSRMKKTKARCRRRGWRRLLPRAID</sequence>
<feature type="compositionally biased region" description="Acidic residues" evidence="1">
    <location>
        <begin position="53"/>
        <end position="85"/>
    </location>
</feature>
<evidence type="ECO:0000313" key="2">
    <source>
        <dbReference type="EMBL" id="CEM42137.1"/>
    </source>
</evidence>
<organism evidence="2">
    <name type="scientific">Chromera velia CCMP2878</name>
    <dbReference type="NCBI Taxonomy" id="1169474"/>
    <lineage>
        <taxon>Eukaryota</taxon>
        <taxon>Sar</taxon>
        <taxon>Alveolata</taxon>
        <taxon>Colpodellida</taxon>
        <taxon>Chromeraceae</taxon>
        <taxon>Chromera</taxon>
    </lineage>
</organism>
<dbReference type="AlphaFoldDB" id="A0A0G4HDI9"/>
<feature type="compositionally biased region" description="Basic and acidic residues" evidence="1">
    <location>
        <begin position="28"/>
        <end position="43"/>
    </location>
</feature>
<name>A0A0G4HDI9_9ALVE</name>
<protein>
    <submittedName>
        <fullName evidence="2">Uncharacterized protein</fullName>
    </submittedName>
</protein>
<evidence type="ECO:0000256" key="1">
    <source>
        <dbReference type="SAM" id="MobiDB-lite"/>
    </source>
</evidence>
<accession>A0A0G4HDI9</accession>
<proteinExistence type="predicted"/>